<dbReference type="Proteomes" id="UP000436655">
    <property type="component" value="Unassembled WGS sequence"/>
</dbReference>
<feature type="DNA-binding region" description="H-T-H motif" evidence="2">
    <location>
        <begin position="34"/>
        <end position="53"/>
    </location>
</feature>
<evidence type="ECO:0000259" key="3">
    <source>
        <dbReference type="PROSITE" id="PS50977"/>
    </source>
</evidence>
<evidence type="ECO:0000256" key="2">
    <source>
        <dbReference type="PROSITE-ProRule" id="PRU00335"/>
    </source>
</evidence>
<dbReference type="AlphaFoldDB" id="A0A5P0ZG33"/>
<gene>
    <name evidence="5" type="ORF">FHL02_03040</name>
    <name evidence="4" type="ORF">FHL03_07855</name>
</gene>
<comment type="caution">
    <text evidence="5">The sequence shown here is derived from an EMBL/GenBank/DDBJ whole genome shotgun (WGS) entry which is preliminary data.</text>
</comment>
<evidence type="ECO:0000256" key="1">
    <source>
        <dbReference type="ARBA" id="ARBA00023125"/>
    </source>
</evidence>
<dbReference type="EMBL" id="VDFN01000006">
    <property type="protein sequence ID" value="MQS45396.1"/>
    <property type="molecule type" value="Genomic_DNA"/>
</dbReference>
<dbReference type="PROSITE" id="PS50977">
    <property type="entry name" value="HTH_TETR_2"/>
    <property type="match status" value="1"/>
</dbReference>
<accession>A0A5P0ZG33</accession>
<dbReference type="InterPro" id="IPR001647">
    <property type="entry name" value="HTH_TetR"/>
</dbReference>
<dbReference type="RefSeq" id="WP_153382236.1">
    <property type="nucleotide sequence ID" value="NZ_VDFM01000002.1"/>
</dbReference>
<evidence type="ECO:0000313" key="4">
    <source>
        <dbReference type="EMBL" id="MQS45396.1"/>
    </source>
</evidence>
<reference evidence="6 7" key="1">
    <citation type="journal article" date="2019" name="Syst. Appl. Microbiol.">
        <title>Polyphasic characterization of two novel Lactobacillus spp. isolated from blown salami packages: Description of Lactobacillus halodurans sp. nov. and Lactobacillus salsicarnum sp. nov.</title>
        <authorList>
            <person name="Schuster J.A."/>
            <person name="Klingl A."/>
            <person name="Vogel R.F."/>
            <person name="Ehrmann M.A."/>
        </authorList>
    </citation>
    <scope>NUCLEOTIDE SEQUENCE [LARGE SCALE GENOMIC DNA]</scope>
    <source>
        <strain evidence="4 7">TMW 1.2098</strain>
        <strain evidence="5 6">TMW 1.2118</strain>
    </source>
</reference>
<dbReference type="SUPFAM" id="SSF46689">
    <property type="entry name" value="Homeodomain-like"/>
    <property type="match status" value="1"/>
</dbReference>
<evidence type="ECO:0000313" key="5">
    <source>
        <dbReference type="EMBL" id="MQS51992.1"/>
    </source>
</evidence>
<sequence length="181" mass="20875">MVSTTFENLNKDKKQNITKALLTEFSHHPLSGSKVSRIVAESGIARGAFYKYFDDLNDAYMYVYGQAMTGIHSDFKREPGISYSPEKYRDELKSFVDQASNSEYFDLIKMHITTNEALIEHNKISKDEDIMFKAHLDAKTWAIAVLTHETIKLILLHPESKKELLDRFYQAVCDLSIKEKE</sequence>
<dbReference type="EMBL" id="VDFM01000002">
    <property type="protein sequence ID" value="MQS51992.1"/>
    <property type="molecule type" value="Genomic_DNA"/>
</dbReference>
<dbReference type="Gene3D" id="1.10.357.10">
    <property type="entry name" value="Tetracycline Repressor, domain 2"/>
    <property type="match status" value="1"/>
</dbReference>
<organism evidence="5 6">
    <name type="scientific">Companilactobacillus mishanensis</name>
    <dbReference type="NCBI Taxonomy" id="2486008"/>
    <lineage>
        <taxon>Bacteria</taxon>
        <taxon>Bacillati</taxon>
        <taxon>Bacillota</taxon>
        <taxon>Bacilli</taxon>
        <taxon>Lactobacillales</taxon>
        <taxon>Lactobacillaceae</taxon>
        <taxon>Companilactobacillus</taxon>
    </lineage>
</organism>
<evidence type="ECO:0000313" key="7">
    <source>
        <dbReference type="Proteomes" id="UP000436655"/>
    </source>
</evidence>
<dbReference type="OrthoDB" id="9812484at2"/>
<dbReference type="InterPro" id="IPR009057">
    <property type="entry name" value="Homeodomain-like_sf"/>
</dbReference>
<reference evidence="4" key="2">
    <citation type="submission" date="2019-05" db="EMBL/GenBank/DDBJ databases">
        <authorList>
            <person name="Schuster J.A."/>
            <person name="Ehrmann M.A."/>
        </authorList>
    </citation>
    <scope>NUCLEOTIDE SEQUENCE</scope>
    <source>
        <strain evidence="4">TMW 1.2098</strain>
    </source>
</reference>
<keyword evidence="7" id="KW-1185">Reference proteome</keyword>
<feature type="domain" description="HTH tetR-type" evidence="3">
    <location>
        <begin position="11"/>
        <end position="71"/>
    </location>
</feature>
<dbReference type="Pfam" id="PF00440">
    <property type="entry name" value="TetR_N"/>
    <property type="match status" value="1"/>
</dbReference>
<dbReference type="GO" id="GO:0003677">
    <property type="term" value="F:DNA binding"/>
    <property type="evidence" value="ECO:0007669"/>
    <property type="project" value="UniProtKB-UniRule"/>
</dbReference>
<keyword evidence="1 2" id="KW-0238">DNA-binding</keyword>
<proteinExistence type="predicted"/>
<evidence type="ECO:0000313" key="6">
    <source>
        <dbReference type="Proteomes" id="UP000380386"/>
    </source>
</evidence>
<dbReference type="Proteomes" id="UP000380386">
    <property type="component" value="Unassembled WGS sequence"/>
</dbReference>
<protein>
    <submittedName>
        <fullName evidence="5">TetR/AcrR family transcriptional regulator</fullName>
    </submittedName>
</protein>
<name>A0A5P0ZG33_9LACO</name>